<dbReference type="InterPro" id="IPR008949">
    <property type="entry name" value="Isoprenoid_synthase_dom_sf"/>
</dbReference>
<evidence type="ECO:0000256" key="1">
    <source>
        <dbReference type="ARBA" id="ARBA00001946"/>
    </source>
</evidence>
<dbReference type="Proteomes" id="UP000759131">
    <property type="component" value="Unassembled WGS sequence"/>
</dbReference>
<accession>A0A7R9Q0X4</accession>
<dbReference type="InterPro" id="IPR000092">
    <property type="entry name" value="Polyprenyl_synt"/>
</dbReference>
<sequence length="349" mass="40945">MRNKCLSLRPLVRHESRLAQKQAIYAPKTSDIIQSVRRNEAILFDKSYHKVMRQLSRPTPRADETNSEINELSKANEWFAKVIDYNVPNGKRNRGLMAIISYHVLATEQQKTGDMLDRVRALGWALELFQTYFLILDDIMDKSITRRGQKCWYRQIFQKTAYGQCMDLLANPGHTRPDLSQYTFDKYSAIVKYKTSYYTFVLPVRLAMYLSDYNSPKDHQIVEEILLRIGHLFQAQDDYLDCFGDSLITGKIGTDIEDGKCCWNVIKALELGSDRHKQLLQSHYGVKDFESVKQIRQLYDEMSLDNVFKEYEKTVFNNILEMIDKFKYEMEVPVSIFDEPMAQIYNRNK</sequence>
<evidence type="ECO:0000313" key="8">
    <source>
        <dbReference type="EMBL" id="CAD7628159.1"/>
    </source>
</evidence>
<comment type="pathway">
    <text evidence="5">Pheromone biosynthesis.</text>
</comment>
<dbReference type="GO" id="GO:0046872">
    <property type="term" value="F:metal ion binding"/>
    <property type="evidence" value="ECO:0007669"/>
    <property type="project" value="UniProtKB-KW"/>
</dbReference>
<dbReference type="GO" id="GO:0004161">
    <property type="term" value="F:dimethylallyltranstransferase activity"/>
    <property type="evidence" value="ECO:0007669"/>
    <property type="project" value="TreeGrafter"/>
</dbReference>
<evidence type="ECO:0000313" key="9">
    <source>
        <dbReference type="Proteomes" id="UP000759131"/>
    </source>
</evidence>
<dbReference type="AlphaFoldDB" id="A0A7R9Q0X4"/>
<protein>
    <recommendedName>
        <fullName evidence="6">Farnesyl pyrophosphate synthase</fullName>
    </recommendedName>
</protein>
<dbReference type="OrthoDB" id="10257492at2759"/>
<keyword evidence="9" id="KW-1185">Reference proteome</keyword>
<dbReference type="GO" id="GO:0042811">
    <property type="term" value="P:pheromone biosynthetic process"/>
    <property type="evidence" value="ECO:0007669"/>
    <property type="project" value="UniProtKB-ARBA"/>
</dbReference>
<proteinExistence type="inferred from homology"/>
<keyword evidence="3" id="KW-0479">Metal-binding</keyword>
<dbReference type="InterPro" id="IPR033749">
    <property type="entry name" value="Polyprenyl_synt_CS"/>
</dbReference>
<dbReference type="EMBL" id="OC859983">
    <property type="protein sequence ID" value="CAD7628159.1"/>
    <property type="molecule type" value="Genomic_DNA"/>
</dbReference>
<dbReference type="GO" id="GO:0045337">
    <property type="term" value="P:farnesyl diphosphate biosynthetic process"/>
    <property type="evidence" value="ECO:0007669"/>
    <property type="project" value="TreeGrafter"/>
</dbReference>
<evidence type="ECO:0000256" key="7">
    <source>
        <dbReference type="RuleBase" id="RU004466"/>
    </source>
</evidence>
<keyword evidence="2 7" id="KW-0808">Transferase</keyword>
<evidence type="ECO:0000256" key="4">
    <source>
        <dbReference type="ARBA" id="ARBA00022842"/>
    </source>
</evidence>
<comment type="similarity">
    <text evidence="7">Belongs to the FPP/GGPP synthase family.</text>
</comment>
<dbReference type="EMBL" id="CAJPIZ010005408">
    <property type="protein sequence ID" value="CAG2108589.1"/>
    <property type="molecule type" value="Genomic_DNA"/>
</dbReference>
<dbReference type="PANTHER" id="PTHR11525:SF0">
    <property type="entry name" value="FARNESYL PYROPHOSPHATE SYNTHASE"/>
    <property type="match status" value="1"/>
</dbReference>
<dbReference type="Pfam" id="PF00348">
    <property type="entry name" value="polyprenyl_synt"/>
    <property type="match status" value="1"/>
</dbReference>
<dbReference type="SUPFAM" id="SSF48576">
    <property type="entry name" value="Terpenoid synthases"/>
    <property type="match status" value="1"/>
</dbReference>
<dbReference type="Gene3D" id="1.10.600.10">
    <property type="entry name" value="Farnesyl Diphosphate Synthase"/>
    <property type="match status" value="2"/>
</dbReference>
<evidence type="ECO:0000256" key="6">
    <source>
        <dbReference type="ARBA" id="ARBA00034546"/>
    </source>
</evidence>
<dbReference type="PANTHER" id="PTHR11525">
    <property type="entry name" value="FARNESYL-PYROPHOSPHATE SYNTHETASE"/>
    <property type="match status" value="1"/>
</dbReference>
<dbReference type="PROSITE" id="PS00723">
    <property type="entry name" value="POLYPRENYL_SYNTHASE_1"/>
    <property type="match status" value="1"/>
</dbReference>
<dbReference type="GO" id="GO:0004337">
    <property type="term" value="F:(2E,6E)-farnesyl diphosphate synthase activity"/>
    <property type="evidence" value="ECO:0007669"/>
    <property type="project" value="TreeGrafter"/>
</dbReference>
<dbReference type="CDD" id="cd00685">
    <property type="entry name" value="Trans_IPPS_HT"/>
    <property type="match status" value="1"/>
</dbReference>
<organism evidence="8">
    <name type="scientific">Medioppia subpectinata</name>
    <dbReference type="NCBI Taxonomy" id="1979941"/>
    <lineage>
        <taxon>Eukaryota</taxon>
        <taxon>Metazoa</taxon>
        <taxon>Ecdysozoa</taxon>
        <taxon>Arthropoda</taxon>
        <taxon>Chelicerata</taxon>
        <taxon>Arachnida</taxon>
        <taxon>Acari</taxon>
        <taxon>Acariformes</taxon>
        <taxon>Sarcoptiformes</taxon>
        <taxon>Oribatida</taxon>
        <taxon>Brachypylina</taxon>
        <taxon>Oppioidea</taxon>
        <taxon>Oppiidae</taxon>
        <taxon>Medioppia</taxon>
    </lineage>
</organism>
<evidence type="ECO:0000256" key="2">
    <source>
        <dbReference type="ARBA" id="ARBA00022679"/>
    </source>
</evidence>
<comment type="cofactor">
    <cofactor evidence="1">
        <name>Mg(2+)</name>
        <dbReference type="ChEBI" id="CHEBI:18420"/>
    </cofactor>
</comment>
<evidence type="ECO:0000256" key="5">
    <source>
        <dbReference type="ARBA" id="ARBA00033740"/>
    </source>
</evidence>
<evidence type="ECO:0000256" key="3">
    <source>
        <dbReference type="ARBA" id="ARBA00022723"/>
    </source>
</evidence>
<dbReference type="InterPro" id="IPR039702">
    <property type="entry name" value="FPS1-like"/>
</dbReference>
<gene>
    <name evidence="8" type="ORF">OSB1V03_LOCUS8581</name>
</gene>
<keyword evidence="4" id="KW-0460">Magnesium</keyword>
<dbReference type="GO" id="GO:0005737">
    <property type="term" value="C:cytoplasm"/>
    <property type="evidence" value="ECO:0007669"/>
    <property type="project" value="TreeGrafter"/>
</dbReference>
<reference evidence="8" key="1">
    <citation type="submission" date="2020-11" db="EMBL/GenBank/DDBJ databases">
        <authorList>
            <person name="Tran Van P."/>
        </authorList>
    </citation>
    <scope>NUCLEOTIDE SEQUENCE</scope>
</reference>
<name>A0A7R9Q0X4_9ACAR</name>